<dbReference type="Gene3D" id="2.60.40.380">
    <property type="entry name" value="Purple acid phosphatase-like, N-terminal"/>
    <property type="match status" value="1"/>
</dbReference>
<dbReference type="KEGG" id="ole:K0B96_14780"/>
<dbReference type="PANTHER" id="PTHR43606">
    <property type="entry name" value="PHOSPHATASE, PUTATIVE (AFU_ORTHOLOGUE AFUA_6G08710)-RELATED"/>
    <property type="match status" value="1"/>
</dbReference>
<evidence type="ECO:0000313" key="3">
    <source>
        <dbReference type="Proteomes" id="UP000825051"/>
    </source>
</evidence>
<name>A0A8F9XJD3_9BACT</name>
<dbReference type="PANTHER" id="PTHR43606:SF1">
    <property type="entry name" value="PHOD-LIKE PHOSPHATASE METALLOPHOSPHATASE DOMAIN-CONTAINING PROTEIN"/>
    <property type="match status" value="1"/>
</dbReference>
<dbReference type="Gene3D" id="3.60.21.70">
    <property type="entry name" value="PhoD-like phosphatase"/>
    <property type="match status" value="1"/>
</dbReference>
<dbReference type="InterPro" id="IPR038607">
    <property type="entry name" value="PhoD-like_sf"/>
</dbReference>
<evidence type="ECO:0000259" key="1">
    <source>
        <dbReference type="Pfam" id="PF09423"/>
    </source>
</evidence>
<dbReference type="EMBL" id="CP080507">
    <property type="protein sequence ID" value="QYM78548.1"/>
    <property type="molecule type" value="Genomic_DNA"/>
</dbReference>
<dbReference type="SUPFAM" id="SSF56300">
    <property type="entry name" value="Metallo-dependent phosphatases"/>
    <property type="match status" value="1"/>
</dbReference>
<reference evidence="2" key="1">
    <citation type="submission" date="2021-08" db="EMBL/GenBank/DDBJ databases">
        <title>Genome of a novel bacterium of the phylum Verrucomicrobia, Oleiharenicola sp. KSB-15.</title>
        <authorList>
            <person name="Chung J.-H."/>
            <person name="Ahn J.-H."/>
            <person name="Yoon Y."/>
            <person name="Kim D.-Y."/>
            <person name="An S.-H."/>
            <person name="Park I."/>
            <person name="Yeon J."/>
        </authorList>
    </citation>
    <scope>NUCLEOTIDE SEQUENCE</scope>
    <source>
        <strain evidence="2">KSB-15</strain>
    </source>
</reference>
<dbReference type="Proteomes" id="UP000825051">
    <property type="component" value="Chromosome"/>
</dbReference>
<keyword evidence="3" id="KW-1185">Reference proteome</keyword>
<dbReference type="AlphaFoldDB" id="A0A8F9XJD3"/>
<dbReference type="InterPro" id="IPR029052">
    <property type="entry name" value="Metallo-depent_PP-like"/>
</dbReference>
<sequence>MSTDSAIIWTRLTRNAERVMNGVAFRTRAEIEKDNAPPKNETYEERALRISAPIPENLQLAGHALAEMDGAVPGAEGEVRIVYWAEGDKAETALAWAAISADRDFSHQFALHGLRANCRYRFRAEGRASAAGPTCAQEGSFRTAPAKEAVEPVTFTVVTGQDYARRDDPLNGHKTYRLMAELHPNFFVHTGDCEYYDKPTPLATTPALARFKWDRMYAMPYIRAFHLHVPSYFMKDDHDTLKDDAWPGQTYGELTFADGVRIFREEVPMGEKTYRTARWGKDLQVWMMEGREFRSPNTAPDGPDKTIWGPEQKAWFFRTVQESDATFRILIAPTPVVGPDREAKGDNHANAAFAHEGAELRAFLAAQKNMVVIAGDRHWQYVSADPATGLREYSTGPTSDAHAGGYSLADRTPMHRFLRIKGGFLHVTIERVDGQPRAVFRHYGTDGKVYNEDVVTAEAR</sequence>
<gene>
    <name evidence="2" type="ORF">K0B96_14780</name>
</gene>
<proteinExistence type="predicted"/>
<feature type="domain" description="PhoD-like phosphatase metallophosphatase" evidence="1">
    <location>
        <begin position="155"/>
        <end position="385"/>
    </location>
</feature>
<organism evidence="2 3">
    <name type="scientific">Horticoccus luteus</name>
    <dbReference type="NCBI Taxonomy" id="2862869"/>
    <lineage>
        <taxon>Bacteria</taxon>
        <taxon>Pseudomonadati</taxon>
        <taxon>Verrucomicrobiota</taxon>
        <taxon>Opitutia</taxon>
        <taxon>Opitutales</taxon>
        <taxon>Opitutaceae</taxon>
        <taxon>Horticoccus</taxon>
    </lineage>
</organism>
<dbReference type="InterPro" id="IPR018946">
    <property type="entry name" value="PhoD-like_MPP"/>
</dbReference>
<evidence type="ECO:0000313" key="2">
    <source>
        <dbReference type="EMBL" id="QYM78548.1"/>
    </source>
</evidence>
<protein>
    <submittedName>
        <fullName evidence="2">Alkaline phosphatase D family protein</fullName>
    </submittedName>
</protein>
<dbReference type="RefSeq" id="WP_220161652.1">
    <property type="nucleotide sequence ID" value="NZ_CP080507.1"/>
</dbReference>
<accession>A0A8F9XJD3</accession>
<dbReference type="Pfam" id="PF09423">
    <property type="entry name" value="PhoD"/>
    <property type="match status" value="1"/>
</dbReference>
<dbReference type="InterPro" id="IPR052900">
    <property type="entry name" value="Phospholipid_Metab_Enz"/>
</dbReference>